<keyword evidence="1 2" id="KW-0694">RNA-binding</keyword>
<dbReference type="SMART" id="SM00386">
    <property type="entry name" value="HAT"/>
    <property type="match status" value="5"/>
</dbReference>
<dbReference type="SMART" id="SM00360">
    <property type="entry name" value="RRM"/>
    <property type="match status" value="4"/>
</dbReference>
<dbReference type="AlphaFoldDB" id="A0A9W8AF81"/>
<dbReference type="InterPro" id="IPR012677">
    <property type="entry name" value="Nucleotide-bd_a/b_plait_sf"/>
</dbReference>
<keyword evidence="6" id="KW-1185">Reference proteome</keyword>
<feature type="compositionally biased region" description="Low complexity" evidence="3">
    <location>
        <begin position="1089"/>
        <end position="1100"/>
    </location>
</feature>
<feature type="compositionally biased region" description="Low complexity" evidence="3">
    <location>
        <begin position="39"/>
        <end position="62"/>
    </location>
</feature>
<evidence type="ECO:0000313" key="6">
    <source>
        <dbReference type="Proteomes" id="UP001150569"/>
    </source>
</evidence>
<dbReference type="Pfam" id="PF00076">
    <property type="entry name" value="RRM_1"/>
    <property type="match status" value="3"/>
</dbReference>
<feature type="compositionally biased region" description="Basic residues" evidence="3">
    <location>
        <begin position="590"/>
        <end position="606"/>
    </location>
</feature>
<dbReference type="GO" id="GO:0003729">
    <property type="term" value="F:mRNA binding"/>
    <property type="evidence" value="ECO:0007669"/>
    <property type="project" value="TreeGrafter"/>
</dbReference>
<feature type="domain" description="RRM" evidence="4">
    <location>
        <begin position="871"/>
        <end position="946"/>
    </location>
</feature>
<dbReference type="PROSITE" id="PS50102">
    <property type="entry name" value="RRM"/>
    <property type="match status" value="4"/>
</dbReference>
<evidence type="ECO:0000256" key="2">
    <source>
        <dbReference type="PROSITE-ProRule" id="PRU00176"/>
    </source>
</evidence>
<dbReference type="InterPro" id="IPR003107">
    <property type="entry name" value="HAT"/>
</dbReference>
<dbReference type="InterPro" id="IPR050502">
    <property type="entry name" value="Euk_RNA-bind_prot"/>
</dbReference>
<reference evidence="5" key="1">
    <citation type="submission" date="2022-07" db="EMBL/GenBank/DDBJ databases">
        <title>Phylogenomic reconstructions and comparative analyses of Kickxellomycotina fungi.</title>
        <authorList>
            <person name="Reynolds N.K."/>
            <person name="Stajich J.E."/>
            <person name="Barry K."/>
            <person name="Grigoriev I.V."/>
            <person name="Crous P."/>
            <person name="Smith M.E."/>
        </authorList>
    </citation>
    <scope>NUCLEOTIDE SEQUENCE</scope>
    <source>
        <strain evidence="5">RSA 861</strain>
    </source>
</reference>
<evidence type="ECO:0000256" key="3">
    <source>
        <dbReference type="SAM" id="MobiDB-lite"/>
    </source>
</evidence>
<evidence type="ECO:0000313" key="5">
    <source>
        <dbReference type="EMBL" id="KAJ1929499.1"/>
    </source>
</evidence>
<feature type="region of interest" description="Disordered" evidence="3">
    <location>
        <begin position="1"/>
        <end position="62"/>
    </location>
</feature>
<dbReference type="OrthoDB" id="360390at2759"/>
<dbReference type="Gene3D" id="3.30.70.330">
    <property type="match status" value="4"/>
</dbReference>
<dbReference type="SUPFAM" id="SSF54928">
    <property type="entry name" value="RNA-binding domain, RBD"/>
    <property type="match status" value="3"/>
</dbReference>
<proteinExistence type="predicted"/>
<name>A0A9W8AF81_9FUNG</name>
<feature type="compositionally biased region" description="Basic and acidic residues" evidence="3">
    <location>
        <begin position="662"/>
        <end position="677"/>
    </location>
</feature>
<dbReference type="Proteomes" id="UP001150569">
    <property type="component" value="Unassembled WGS sequence"/>
</dbReference>
<feature type="compositionally biased region" description="Polar residues" evidence="3">
    <location>
        <begin position="680"/>
        <end position="691"/>
    </location>
</feature>
<evidence type="ECO:0000256" key="1">
    <source>
        <dbReference type="ARBA" id="ARBA00022884"/>
    </source>
</evidence>
<feature type="domain" description="RRM" evidence="4">
    <location>
        <begin position="774"/>
        <end position="851"/>
    </location>
</feature>
<dbReference type="SUPFAM" id="SSF48452">
    <property type="entry name" value="TPR-like"/>
    <property type="match status" value="1"/>
</dbReference>
<feature type="compositionally biased region" description="Acidic residues" evidence="3">
    <location>
        <begin position="9"/>
        <end position="20"/>
    </location>
</feature>
<dbReference type="CDD" id="cd00590">
    <property type="entry name" value="RRM_SF"/>
    <property type="match status" value="1"/>
</dbReference>
<feature type="compositionally biased region" description="Polar residues" evidence="3">
    <location>
        <begin position="1079"/>
        <end position="1088"/>
    </location>
</feature>
<dbReference type="Gene3D" id="1.25.40.10">
    <property type="entry name" value="Tetratricopeptide repeat domain"/>
    <property type="match status" value="2"/>
</dbReference>
<gene>
    <name evidence="5" type="primary">PRP24_1</name>
    <name evidence="5" type="ORF">IWQ60_001111</name>
</gene>
<evidence type="ECO:0000259" key="4">
    <source>
        <dbReference type="PROSITE" id="PS50102"/>
    </source>
</evidence>
<comment type="caution">
    <text evidence="5">The sequence shown here is derived from an EMBL/GenBank/DDBJ whole genome shotgun (WGS) entry which is preliminary data.</text>
</comment>
<dbReference type="EMBL" id="JANBPT010000033">
    <property type="protein sequence ID" value="KAJ1929499.1"/>
    <property type="molecule type" value="Genomic_DNA"/>
</dbReference>
<dbReference type="InterPro" id="IPR011990">
    <property type="entry name" value="TPR-like_helical_dom_sf"/>
</dbReference>
<dbReference type="InterPro" id="IPR000504">
    <property type="entry name" value="RRM_dom"/>
</dbReference>
<feature type="domain" description="RRM" evidence="4">
    <location>
        <begin position="691"/>
        <end position="768"/>
    </location>
</feature>
<sequence length="1119" mass="122376">MLSSSGSDSDSDFSLIEDEPMGPGPMVEADWSEDEGVNSSPALATAVSSAAPSPDSTPDTSLTAQLDSTVAARLAQLDAELQANPYLYPQHVERITLLDEHHCNAALEAACAAMHRVSGLPEDVWRRWLAVRTATCATAGDVNPIISLYTAAVNDYLSIPLWLAFLDFVRDALAAGTLDLARARTVCTAAERATVGHYPAGHRVFSAVRDLEQAHLESLTDLEAAQAQVVHLDALYLARLARPSAHLSDLFTDYSTFVSNYRPADYATALPEANRIYSRAMEQGRKREVFEAQLVATGDHLSVYHKYVYALRRHPAGTHPGEVRTLYERALAVHFLNPGLWQVYLDHELAADPPATDDAVTLCDRAVRNCPWSGTLWATYLRLDSLGHPAAPTPTDILARGLAYFRVAPQPDEVVVLLLADLAERRWRHRDAADRGTAALHVAFDEAQTHLRTICSAPVPDPYFRLERYQAEIAWRVLDDVAAARAIWQAITDCHPTTAVVWLEYVDFCLRHKSTDTTRRVLSGLVRRTLDWPEQIFSRYLDFEQKYGTPREVQLAHAHVDQMRVTLEIRAERTAAEQAEQLVTEEGRQERRRQKDRANKKKRRERARPSENAPEPATKRKLSPESGVGSAADEALSESEADKLSQPVPLTKRTRVMSPVRPETERTTPPNDRKADDLTASGTNGDDSATRTVLVGNLSPAVREPDLRAWLADVGSVRNVHLVRDLTGTLKGYAYVEFCSPVMAARAAPSRDGKTLADRTVTVRPLAARGPDPRTVYVCNFPAGTTEASLRELFEPAGPIRQVRLPAAGRGKARRFAYVEFDDATAACRAVATLDGHPWPGTTLALSVAISDPRRAKATPPAVVPKLRDPRVLVVGNLTPAVTPDRIREMFCPFGTLADVRFPGGDNSRGFAFVEYSEAAAATQAIATLDGTPLDSQTLSVAIADPTAEPSGGRPPPAAHPVVTAANPARTATVRLTNFARPLVLAEVRSLCAEYGDVTRVHVNKEGSKVFVTYATIAEADRAVAGLHDRWVKGRPLKLQHVVPQASEEADATRSSAPLPSLTAPRALRRPTRKLDTSGLRTTPQPTVSSPAPIPSAQPQGKSNDDFRRLFLGTESKKR</sequence>
<organism evidence="5 6">
    <name type="scientific">Tieghemiomyces parasiticus</name>
    <dbReference type="NCBI Taxonomy" id="78921"/>
    <lineage>
        <taxon>Eukaryota</taxon>
        <taxon>Fungi</taxon>
        <taxon>Fungi incertae sedis</taxon>
        <taxon>Zoopagomycota</taxon>
        <taxon>Kickxellomycotina</taxon>
        <taxon>Dimargaritomycetes</taxon>
        <taxon>Dimargaritales</taxon>
        <taxon>Dimargaritaceae</taxon>
        <taxon>Tieghemiomyces</taxon>
    </lineage>
</organism>
<dbReference type="PANTHER" id="PTHR48025">
    <property type="entry name" value="OS02G0815200 PROTEIN"/>
    <property type="match status" value="1"/>
</dbReference>
<dbReference type="InterPro" id="IPR035979">
    <property type="entry name" value="RBD_domain_sf"/>
</dbReference>
<accession>A0A9W8AF81</accession>
<feature type="region of interest" description="Disordered" evidence="3">
    <location>
        <begin position="1043"/>
        <end position="1119"/>
    </location>
</feature>
<protein>
    <submittedName>
        <fullName evidence="5">Splicing factor</fullName>
    </submittedName>
</protein>
<feature type="region of interest" description="Disordered" evidence="3">
    <location>
        <begin position="578"/>
        <end position="691"/>
    </location>
</feature>
<dbReference type="GO" id="GO:0006396">
    <property type="term" value="P:RNA processing"/>
    <property type="evidence" value="ECO:0007669"/>
    <property type="project" value="InterPro"/>
</dbReference>
<dbReference type="PANTHER" id="PTHR48025:SF1">
    <property type="entry name" value="RRM DOMAIN-CONTAINING PROTEIN"/>
    <property type="match status" value="1"/>
</dbReference>
<feature type="domain" description="RRM" evidence="4">
    <location>
        <begin position="972"/>
        <end position="1044"/>
    </location>
</feature>